<dbReference type="AlphaFoldDB" id="A0AAV2S394"/>
<feature type="compositionally biased region" description="Acidic residues" evidence="5">
    <location>
        <begin position="463"/>
        <end position="477"/>
    </location>
</feature>
<feature type="compositionally biased region" description="Acidic residues" evidence="5">
    <location>
        <begin position="366"/>
        <end position="383"/>
    </location>
</feature>
<evidence type="ECO:0000313" key="8">
    <source>
        <dbReference type="EMBL" id="CAL4157172.1"/>
    </source>
</evidence>
<keyword evidence="1" id="KW-0479">Metal-binding</keyword>
<dbReference type="Proteomes" id="UP001497623">
    <property type="component" value="Unassembled WGS sequence"/>
</dbReference>
<evidence type="ECO:0000313" key="9">
    <source>
        <dbReference type="Proteomes" id="UP001497623"/>
    </source>
</evidence>
<dbReference type="Pfam" id="PF21884">
    <property type="entry name" value="ZUO1-like_ZHD"/>
    <property type="match status" value="1"/>
</dbReference>
<dbReference type="SMART" id="SM00451">
    <property type="entry name" value="ZnF_U1"/>
    <property type="match status" value="1"/>
</dbReference>
<feature type="region of interest" description="Disordered" evidence="5">
    <location>
        <begin position="282"/>
        <end position="313"/>
    </location>
</feature>
<dbReference type="SUPFAM" id="SSF57667">
    <property type="entry name" value="beta-beta-alpha zinc fingers"/>
    <property type="match status" value="1"/>
</dbReference>
<protein>
    <submittedName>
        <fullName evidence="8">Uncharacterized protein</fullName>
    </submittedName>
</protein>
<feature type="compositionally biased region" description="Basic residues" evidence="5">
    <location>
        <begin position="481"/>
        <end position="494"/>
    </location>
</feature>
<feature type="domain" description="C2H2-type" evidence="7">
    <location>
        <begin position="322"/>
        <end position="351"/>
    </location>
</feature>
<dbReference type="SUPFAM" id="SSF46565">
    <property type="entry name" value="Chaperone J-domain"/>
    <property type="match status" value="1"/>
</dbReference>
<name>A0AAV2S394_MEGNR</name>
<feature type="region of interest" description="Disordered" evidence="5">
    <location>
        <begin position="334"/>
        <end position="422"/>
    </location>
</feature>
<dbReference type="InterPro" id="IPR013087">
    <property type="entry name" value="Znf_C2H2_type"/>
</dbReference>
<dbReference type="Gene3D" id="3.30.160.60">
    <property type="entry name" value="Classic Zinc Finger"/>
    <property type="match status" value="1"/>
</dbReference>
<dbReference type="GO" id="GO:0005737">
    <property type="term" value="C:cytoplasm"/>
    <property type="evidence" value="ECO:0007669"/>
    <property type="project" value="TreeGrafter"/>
</dbReference>
<dbReference type="CDD" id="cd06257">
    <property type="entry name" value="DnaJ"/>
    <property type="match status" value="1"/>
</dbReference>
<keyword evidence="9" id="KW-1185">Reference proteome</keyword>
<feature type="compositionally biased region" description="Acidic residues" evidence="5">
    <location>
        <begin position="408"/>
        <end position="422"/>
    </location>
</feature>
<comment type="caution">
    <text evidence="8">The sequence shown here is derived from an EMBL/GenBank/DDBJ whole genome shotgun (WGS) entry which is preliminary data.</text>
</comment>
<accession>A0AAV2S394</accession>
<dbReference type="SMART" id="SM00271">
    <property type="entry name" value="DnaJ"/>
    <property type="match status" value="1"/>
</dbReference>
<dbReference type="GO" id="GO:0008270">
    <property type="term" value="F:zinc ion binding"/>
    <property type="evidence" value="ECO:0007669"/>
    <property type="project" value="UniProtKB-KW"/>
</dbReference>
<evidence type="ECO:0000256" key="2">
    <source>
        <dbReference type="ARBA" id="ARBA00022771"/>
    </source>
</evidence>
<evidence type="ECO:0000259" key="6">
    <source>
        <dbReference type="PROSITE" id="PS50076"/>
    </source>
</evidence>
<dbReference type="Pfam" id="PF00226">
    <property type="entry name" value="DnaJ"/>
    <property type="match status" value="1"/>
</dbReference>
<dbReference type="InterPro" id="IPR001623">
    <property type="entry name" value="DnaJ_domain"/>
</dbReference>
<feature type="compositionally biased region" description="Polar residues" evidence="5">
    <location>
        <begin position="450"/>
        <end position="462"/>
    </location>
</feature>
<dbReference type="PROSITE" id="PS00028">
    <property type="entry name" value="ZINC_FINGER_C2H2_1"/>
    <property type="match status" value="2"/>
</dbReference>
<dbReference type="InterPro" id="IPR036869">
    <property type="entry name" value="J_dom_sf"/>
</dbReference>
<reference evidence="8 9" key="1">
    <citation type="submission" date="2024-05" db="EMBL/GenBank/DDBJ databases">
        <authorList>
            <person name="Wallberg A."/>
        </authorList>
    </citation>
    <scope>NUCLEOTIDE SEQUENCE [LARGE SCALE GENOMIC DNA]</scope>
</reference>
<gene>
    <name evidence="8" type="ORF">MNOR_LOCUS31827</name>
</gene>
<dbReference type="EMBL" id="CAXKWB010041912">
    <property type="protein sequence ID" value="CAL4157172.1"/>
    <property type="molecule type" value="Genomic_DNA"/>
</dbReference>
<dbReference type="InterPro" id="IPR018253">
    <property type="entry name" value="DnaJ_domain_CS"/>
</dbReference>
<dbReference type="PRINTS" id="PR00625">
    <property type="entry name" value="JDOMAIN"/>
</dbReference>
<feature type="domain" description="J" evidence="6">
    <location>
        <begin position="3"/>
        <end position="69"/>
    </location>
</feature>
<dbReference type="GO" id="GO:0003676">
    <property type="term" value="F:nucleic acid binding"/>
    <property type="evidence" value="ECO:0007669"/>
    <property type="project" value="InterPro"/>
</dbReference>
<dbReference type="Pfam" id="PF12171">
    <property type="entry name" value="zf-C2H2_jaz"/>
    <property type="match status" value="1"/>
</dbReference>
<dbReference type="PROSITE" id="PS50157">
    <property type="entry name" value="ZINC_FINGER_C2H2_2"/>
    <property type="match status" value="1"/>
</dbReference>
<dbReference type="InterPro" id="IPR022755">
    <property type="entry name" value="Znf_C2H2_jaz"/>
</dbReference>
<dbReference type="PROSITE" id="PS00636">
    <property type="entry name" value="DNAJ_1"/>
    <property type="match status" value="1"/>
</dbReference>
<dbReference type="InterPro" id="IPR036236">
    <property type="entry name" value="Znf_C2H2_sf"/>
</dbReference>
<evidence type="ECO:0000256" key="5">
    <source>
        <dbReference type="SAM" id="MobiDB-lite"/>
    </source>
</evidence>
<sequence>MKFKCEVLGVSQQATDDELKKAYRKMALQWHPDKNPNNLQEAKLQFQIIQSAYDTLSDPQERAFYDRNRESILRGKAQSFELKYDFIDAIKCHVSFYDKSKFYMVHERIFDRITAKDMEYMDDEEEFSIPSFGRSDTDLEDVAEFYGYWMSYCTSMSFAWADQYDVREAKNMGRWVEKKIEAENKKCRAKVRKEFNEEVRTLVAFAQKRDKRWKERKRQLEAKVVENRKKQEAEQNRQREERLKLLKESQEKEKANMSAYEEQLREMEARFADEWGMSDSEEFSMEEEEYLEDLQEEGEGEEGELEAEEGIEEEEEIVYDELFCVACNKSFKTNKAMESHERSKKHRENVTRLKAKMTEENHLFVDAEDEEIQQLEQDEEADEIKDSPAESSKKKKKKKQAATHDVVETDEDDSEKENEAEIDEGLYRLYCAPCKTSNKKKSKNCKSEHPATSANGDVSENSIDSDDEQTNNEDDDDIKPKLKGKKAKDARKKTKEASNSQVENPPEEKTSTCSVCKQEFPSRTRMFSHIKATGHAALKSDYSMAAAGGKKGKK</sequence>
<keyword evidence="2 4" id="KW-0863">Zinc-finger</keyword>
<feature type="compositionally biased region" description="Basic and acidic residues" evidence="5">
    <location>
        <begin position="348"/>
        <end position="365"/>
    </location>
</feature>
<dbReference type="PANTHER" id="PTHR44029">
    <property type="entry name" value="DNAJ HOMOLOG SUBFAMILY C MEMBER 21"/>
    <property type="match status" value="1"/>
</dbReference>
<dbReference type="InterPro" id="IPR054076">
    <property type="entry name" value="ZUO1-like_ZHD"/>
</dbReference>
<dbReference type="PANTHER" id="PTHR44029:SF1">
    <property type="entry name" value="DNAJ HOMOLOG SUBFAMILY C MEMBER 21"/>
    <property type="match status" value="1"/>
</dbReference>
<proteinExistence type="predicted"/>
<dbReference type="PROSITE" id="PS50076">
    <property type="entry name" value="DNAJ_2"/>
    <property type="match status" value="1"/>
</dbReference>
<keyword evidence="3" id="KW-0862">Zinc</keyword>
<dbReference type="SMART" id="SM00355">
    <property type="entry name" value="ZnF_C2H2"/>
    <property type="match status" value="2"/>
</dbReference>
<organism evidence="8 9">
    <name type="scientific">Meganyctiphanes norvegica</name>
    <name type="common">Northern krill</name>
    <name type="synonym">Thysanopoda norvegica</name>
    <dbReference type="NCBI Taxonomy" id="48144"/>
    <lineage>
        <taxon>Eukaryota</taxon>
        <taxon>Metazoa</taxon>
        <taxon>Ecdysozoa</taxon>
        <taxon>Arthropoda</taxon>
        <taxon>Crustacea</taxon>
        <taxon>Multicrustacea</taxon>
        <taxon>Malacostraca</taxon>
        <taxon>Eumalacostraca</taxon>
        <taxon>Eucarida</taxon>
        <taxon>Euphausiacea</taxon>
        <taxon>Euphausiidae</taxon>
        <taxon>Meganyctiphanes</taxon>
    </lineage>
</organism>
<dbReference type="InterPro" id="IPR003604">
    <property type="entry name" value="Matrin/U1-like-C_Znf_C2H2"/>
</dbReference>
<dbReference type="InterPro" id="IPR051964">
    <property type="entry name" value="Chaperone_stress_response"/>
</dbReference>
<evidence type="ECO:0000259" key="7">
    <source>
        <dbReference type="PROSITE" id="PS50157"/>
    </source>
</evidence>
<dbReference type="Gene3D" id="1.10.287.110">
    <property type="entry name" value="DnaJ domain"/>
    <property type="match status" value="1"/>
</dbReference>
<feature type="region of interest" description="Disordered" evidence="5">
    <location>
        <begin position="436"/>
        <end position="514"/>
    </location>
</feature>
<evidence type="ECO:0000256" key="3">
    <source>
        <dbReference type="ARBA" id="ARBA00022833"/>
    </source>
</evidence>
<feature type="non-terminal residue" evidence="8">
    <location>
        <position position="554"/>
    </location>
</feature>
<evidence type="ECO:0000256" key="1">
    <source>
        <dbReference type="ARBA" id="ARBA00022723"/>
    </source>
</evidence>
<evidence type="ECO:0000256" key="4">
    <source>
        <dbReference type="PROSITE-ProRule" id="PRU00042"/>
    </source>
</evidence>